<dbReference type="CDD" id="cd12547">
    <property type="entry name" value="RRM1_2_PAR10"/>
    <property type="match status" value="1"/>
</dbReference>
<organism evidence="10 11">
    <name type="scientific">Batillaria attramentaria</name>
    <dbReference type="NCBI Taxonomy" id="370345"/>
    <lineage>
        <taxon>Eukaryota</taxon>
        <taxon>Metazoa</taxon>
        <taxon>Spiralia</taxon>
        <taxon>Lophotrochozoa</taxon>
        <taxon>Mollusca</taxon>
        <taxon>Gastropoda</taxon>
        <taxon>Caenogastropoda</taxon>
        <taxon>Sorbeoconcha</taxon>
        <taxon>Cerithioidea</taxon>
        <taxon>Batillariidae</taxon>
        <taxon>Batillaria</taxon>
    </lineage>
</organism>
<dbReference type="SUPFAM" id="SSF117839">
    <property type="entry name" value="WWE domain"/>
    <property type="match status" value="1"/>
</dbReference>
<keyword evidence="11" id="KW-1185">Reference proteome</keyword>
<keyword evidence="4" id="KW-0520">NAD</keyword>
<evidence type="ECO:0000256" key="3">
    <source>
        <dbReference type="ARBA" id="ARBA00022679"/>
    </source>
</evidence>
<dbReference type="Pfam" id="PF01661">
    <property type="entry name" value="Macro"/>
    <property type="match status" value="1"/>
</dbReference>
<evidence type="ECO:0000256" key="2">
    <source>
        <dbReference type="ARBA" id="ARBA00022676"/>
    </source>
</evidence>
<evidence type="ECO:0000256" key="4">
    <source>
        <dbReference type="ARBA" id="ARBA00023027"/>
    </source>
</evidence>
<evidence type="ECO:0000259" key="8">
    <source>
        <dbReference type="PROSITE" id="PS50918"/>
    </source>
</evidence>
<feature type="region of interest" description="Disordered" evidence="7">
    <location>
        <begin position="280"/>
        <end position="486"/>
    </location>
</feature>
<feature type="compositionally biased region" description="Polar residues" evidence="7">
    <location>
        <begin position="186"/>
        <end position="201"/>
    </location>
</feature>
<dbReference type="GO" id="GO:0005634">
    <property type="term" value="C:nucleus"/>
    <property type="evidence" value="ECO:0007669"/>
    <property type="project" value="UniProtKB-SubCell"/>
</dbReference>
<gene>
    <name evidence="10" type="ORF">BaRGS_00009431</name>
</gene>
<dbReference type="InterPro" id="IPR000504">
    <property type="entry name" value="RRM_dom"/>
</dbReference>
<evidence type="ECO:0000259" key="9">
    <source>
        <dbReference type="PROSITE" id="PS51154"/>
    </source>
</evidence>
<comment type="caution">
    <text evidence="10">The sequence shown here is derived from an EMBL/GenBank/DDBJ whole genome shotgun (WGS) entry which is preliminary data.</text>
</comment>
<dbReference type="Pfam" id="PF23085">
    <property type="entry name" value="RRM_PARP14_3"/>
    <property type="match status" value="2"/>
</dbReference>
<feature type="domain" description="WWE" evidence="8">
    <location>
        <begin position="1753"/>
        <end position="1835"/>
    </location>
</feature>
<feature type="non-terminal residue" evidence="10">
    <location>
        <position position="1892"/>
    </location>
</feature>
<feature type="compositionally biased region" description="Polar residues" evidence="7">
    <location>
        <begin position="117"/>
        <end position="135"/>
    </location>
</feature>
<evidence type="ECO:0000256" key="1">
    <source>
        <dbReference type="ARBA" id="ARBA00004123"/>
    </source>
</evidence>
<evidence type="ECO:0000256" key="5">
    <source>
        <dbReference type="ARBA" id="ARBA00023242"/>
    </source>
</evidence>
<keyword evidence="2" id="KW-0328">Glycosyltransferase</keyword>
<reference evidence="10 11" key="1">
    <citation type="journal article" date="2023" name="Sci. Data">
        <title>Genome assembly of the Korean intertidal mud-creeper Batillaria attramentaria.</title>
        <authorList>
            <person name="Patra A.K."/>
            <person name="Ho P.T."/>
            <person name="Jun S."/>
            <person name="Lee S.J."/>
            <person name="Kim Y."/>
            <person name="Won Y.J."/>
        </authorList>
    </citation>
    <scope>NUCLEOTIDE SEQUENCE [LARGE SCALE GENOMIC DNA]</scope>
    <source>
        <strain evidence="10">Wonlab-2016</strain>
    </source>
</reference>
<feature type="region of interest" description="Disordered" evidence="7">
    <location>
        <begin position="117"/>
        <end position="137"/>
    </location>
</feature>
<sequence>MEVSMESEDRADLSECVLILGLPRQASAKEVGQCVFSVAGVTVRRVAPVKVPTGDGTPLQGWLVQLKSSDDQQRCLQHQGTFRIPDGKGELIEITLTYPALASLPSSESEEWITIEENPTTDKGSATSTPTSPLHTSCARETSRTIPSAPPCTNNFFSLQMSDGAPYPQTPAATSQGLEAQGSEPVANTQQHVQVYTNPYSEGSPRSDLPGAPQYFPGHVYFPGGQGSPQAFSSQPQPPYPQSYPSPLVYPPVPQAAMQGPCPPNLLRYPQHYPGAYVPQQFARAPGGNNQSQGIRPPPGFTVQHASPRRGLYPSIHPQQNLYHQQQGFPPDQNQETAGPGGHPLTPRPIPRPRKSLQKAVSQHSSQTCSPQSEHSPGQQYEAVAADPPVQQAQTSRSDQHRLTSNAHRKQVEAEMCQLATSDTRTDSRESRSQIPEKKLLPTSQADPGGSSGSVPVGRKDTGGQDSNQEDEEMREQVAVEGGSSRTVEVLAGPGKMKSEEMYQYYFENPRHGGGDIEKLVLDENRRTIIITFEDADVARRIVEREHKIGGKLLTVRLHVPADARPTYPDKLLFQDVPDSTDKEHLETYLELVAGCTPIEILYGDESGTVLVTFDGEPDYQEVQENLRKKKKLQGRQLVVSRVPVSNCLLVENIGPSTSLETVVLYFENTRRSQGGPLERWEVLDGGEDQRCLLHFKDYKVVERILEKTHSIDERELHVRRYLECLGSSGGIVDPTVFDVPKPITLKDVDKFKLAFIRHSRNARDNFFQTLSKIHAKTKFVDNTVILECTLGPNVPQARVLVRTWRKDVQKKVLECLALIKVERVDVIDQIWPEVEKAVDDSDVQSSEDASVSPLQEEKTFVIVGRKEAVEVLKQKIKDRMEVVEKEVERKKQEVTNTVTTLKHYQLRLLEVISFQKQVTEQRKNLTVEINPQGITFHGLLPDVREAQVQMFNELNSAKLHRISKMSSPKKKLLGYKETQHYIQTMFKTEGVIAVWDICEQGEVIVYGFDEDSLSKAAHFLHMSVFDHVLELSAESSKLLQSTDWQLLGKTLLEKHQGTLLIHPSHDGKELILVGTADIMEAVTEMVENFFETNTLYRVVVSFSPSRQRFLAMYWRDRLEKIAQNLTKYKVQTSLAASDSEVLVEGTKQGVRLAIQELEELEKRIVCHEEKLTKRHELMFLTDEQSGKDLNMLEKSNRCVVSRTPEAPGLESLKVLVTVAPTETSDTSGVTPMEVDLQTENLPRHSDMQGKSLPTADAVGTGSNLPSAAITPIKVIIIEGEIAKEKAFRQVQSQSGVTPSTNTPARTYAAAVAGAPAPAPTTIKVNIIEGEIAQQKVFRQVQAQHGLGGTPQAFPARGLINTTTTPSHGQTAAANRIKVSVVVGEIAKENVFQQVKNQFSTSFAPSGQAQSASTGHRHQRTFTDSTEGKSQDSRGSLPEAEFEIKGLRLVVVHGDIADEAVEVVVNVTNSQLDLTLDYVAISLGVRCGKALEQALNARAADIQKKGIAVTEAFNLTSRLILHIAVDKFANDWEGAIKLCLKEAEVYKVKSIAMPALGTGHGLTASDFAKVLLRAINKHFGREKRALLQIRVVMCDRVQVPPFTAAIKALCDNPEQNNVIKGFKALKNMAKGIPNLPVVEVPKPVTASPRSPLSLTEAHFYIYAESNLSVEAFLKAFRDLVSEKFTREEIQDNLLQTIDSALAERLQQTANGHDVEMELQAAFGRMVLDGLKTNVFNAHKDIIQLLRAAERQNQEARAASVVANIVQWYFMEVTNTGFERKKYPPKENHLIETAFQNKDKTVEIMDADKNVFVVDFDLMQEYPKGDKNDPVNVIRREKLQDSDTGLNQLPDTWAPNQKEPVLVIPVTSGSPEYREVEANFRKTLGSVKATVIS</sequence>
<dbReference type="SMART" id="SM00360">
    <property type="entry name" value="RRM"/>
    <property type="match status" value="2"/>
</dbReference>
<proteinExistence type="predicted"/>
<feature type="coiled-coil region" evidence="6">
    <location>
        <begin position="867"/>
        <end position="894"/>
    </location>
</feature>
<dbReference type="SUPFAM" id="SSF52949">
    <property type="entry name" value="Macro domain-like"/>
    <property type="match status" value="1"/>
</dbReference>
<evidence type="ECO:0008006" key="12">
    <source>
        <dbReference type="Google" id="ProtNLM"/>
    </source>
</evidence>
<dbReference type="InterPro" id="IPR004170">
    <property type="entry name" value="WWE_dom"/>
</dbReference>
<evidence type="ECO:0000256" key="7">
    <source>
        <dbReference type="SAM" id="MobiDB-lite"/>
    </source>
</evidence>
<name>A0ABD0LJT2_9CAEN</name>
<keyword evidence="3" id="KW-0808">Transferase</keyword>
<feature type="compositionally biased region" description="Polar residues" evidence="7">
    <location>
        <begin position="359"/>
        <end position="379"/>
    </location>
</feature>
<dbReference type="Gene3D" id="3.30.720.50">
    <property type="match status" value="1"/>
</dbReference>
<dbReference type="Pfam" id="PF02825">
    <property type="entry name" value="WWE"/>
    <property type="match status" value="1"/>
</dbReference>
<keyword evidence="5" id="KW-0539">Nucleus</keyword>
<keyword evidence="6" id="KW-0175">Coiled coil</keyword>
<dbReference type="PROSITE" id="PS51154">
    <property type="entry name" value="MACRO"/>
    <property type="match status" value="1"/>
</dbReference>
<dbReference type="InterPro" id="IPR034464">
    <property type="entry name" value="PAR10_RRM1_2"/>
</dbReference>
<evidence type="ECO:0000313" key="11">
    <source>
        <dbReference type="Proteomes" id="UP001519460"/>
    </source>
</evidence>
<feature type="compositionally biased region" description="Polar residues" evidence="7">
    <location>
        <begin position="317"/>
        <end position="337"/>
    </location>
</feature>
<dbReference type="Gene3D" id="3.30.70.330">
    <property type="match status" value="2"/>
</dbReference>
<feature type="region of interest" description="Disordered" evidence="7">
    <location>
        <begin position="1403"/>
        <end position="1437"/>
    </location>
</feature>
<feature type="compositionally biased region" description="Low complexity" evidence="7">
    <location>
        <begin position="383"/>
        <end position="394"/>
    </location>
</feature>
<dbReference type="Gene3D" id="3.40.220.10">
    <property type="entry name" value="Leucine Aminopeptidase, subunit E, domain 1"/>
    <property type="match status" value="1"/>
</dbReference>
<dbReference type="PANTHER" id="PTHR14453">
    <property type="entry name" value="PARP/ZINC FINGER CCCH TYPE DOMAIN CONTAINING PROTEIN"/>
    <property type="match status" value="1"/>
</dbReference>
<protein>
    <recommendedName>
        <fullName evidence="12">Poly [ADP-ribose] polymerase</fullName>
    </recommendedName>
</protein>
<dbReference type="PROSITE" id="PS50918">
    <property type="entry name" value="WWE"/>
    <property type="match status" value="1"/>
</dbReference>
<dbReference type="InterPro" id="IPR043472">
    <property type="entry name" value="Macro_dom-like"/>
</dbReference>
<dbReference type="InterPro" id="IPR002589">
    <property type="entry name" value="Macro_dom"/>
</dbReference>
<dbReference type="SMART" id="SM00506">
    <property type="entry name" value="A1pp"/>
    <property type="match status" value="1"/>
</dbReference>
<dbReference type="Proteomes" id="UP001519460">
    <property type="component" value="Unassembled WGS sequence"/>
</dbReference>
<accession>A0ABD0LJT2</accession>
<feature type="coiled-coil region" evidence="6">
    <location>
        <begin position="1144"/>
        <end position="1178"/>
    </location>
</feature>
<evidence type="ECO:0000313" key="10">
    <source>
        <dbReference type="EMBL" id="KAK7499456.1"/>
    </source>
</evidence>
<comment type="subcellular location">
    <subcellularLocation>
        <location evidence="1">Nucleus</location>
    </subcellularLocation>
</comment>
<feature type="domain" description="Macro" evidence="9">
    <location>
        <begin position="1436"/>
        <end position="1610"/>
    </location>
</feature>
<feature type="compositionally biased region" description="Basic and acidic residues" evidence="7">
    <location>
        <begin position="424"/>
        <end position="440"/>
    </location>
</feature>
<dbReference type="InterPro" id="IPR037197">
    <property type="entry name" value="WWE_dom_sf"/>
</dbReference>
<evidence type="ECO:0000256" key="6">
    <source>
        <dbReference type="SAM" id="Coils"/>
    </source>
</evidence>
<feature type="compositionally biased region" description="Pro residues" evidence="7">
    <location>
        <begin position="236"/>
        <end position="247"/>
    </location>
</feature>
<feature type="region of interest" description="Disordered" evidence="7">
    <location>
        <begin position="160"/>
        <end position="247"/>
    </location>
</feature>
<dbReference type="PANTHER" id="PTHR14453:SF67">
    <property type="entry name" value="POLY [ADP-RIBOSE] POLYMERASE"/>
    <property type="match status" value="1"/>
</dbReference>
<dbReference type="EMBL" id="JACVVK020000044">
    <property type="protein sequence ID" value="KAK7499456.1"/>
    <property type="molecule type" value="Genomic_DNA"/>
</dbReference>
<dbReference type="InterPro" id="IPR052056">
    <property type="entry name" value="Mono-ARTD/PARP"/>
</dbReference>
<feature type="compositionally biased region" description="Polar residues" evidence="7">
    <location>
        <begin position="1403"/>
        <end position="1414"/>
    </location>
</feature>
<dbReference type="GO" id="GO:0016757">
    <property type="term" value="F:glycosyltransferase activity"/>
    <property type="evidence" value="ECO:0007669"/>
    <property type="project" value="UniProtKB-KW"/>
</dbReference>
<dbReference type="InterPro" id="IPR012677">
    <property type="entry name" value="Nucleotide-bd_a/b_plait_sf"/>
</dbReference>